<evidence type="ECO:0000256" key="4">
    <source>
        <dbReference type="ARBA" id="ARBA00022737"/>
    </source>
</evidence>
<dbReference type="Gene3D" id="3.30.200.20">
    <property type="entry name" value="Phosphorylase Kinase, domain 1"/>
    <property type="match status" value="1"/>
</dbReference>
<organism evidence="12 13">
    <name type="scientific">Carex littledalei</name>
    <dbReference type="NCBI Taxonomy" id="544730"/>
    <lineage>
        <taxon>Eukaryota</taxon>
        <taxon>Viridiplantae</taxon>
        <taxon>Streptophyta</taxon>
        <taxon>Embryophyta</taxon>
        <taxon>Tracheophyta</taxon>
        <taxon>Spermatophyta</taxon>
        <taxon>Magnoliopsida</taxon>
        <taxon>Liliopsida</taxon>
        <taxon>Poales</taxon>
        <taxon>Cyperaceae</taxon>
        <taxon>Cyperoideae</taxon>
        <taxon>Cariceae</taxon>
        <taxon>Carex</taxon>
        <taxon>Carex subgen. Euthyceras</taxon>
    </lineage>
</organism>
<feature type="compositionally biased region" description="Low complexity" evidence="8">
    <location>
        <begin position="281"/>
        <end position="307"/>
    </location>
</feature>
<accession>A0A833QRN1</accession>
<dbReference type="FunFam" id="3.30.200.20:FF:000489">
    <property type="entry name" value="Inactive receptor-like serine/threonine-protein kinase"/>
    <property type="match status" value="1"/>
</dbReference>
<keyword evidence="2 9" id="KW-0812">Transmembrane</keyword>
<feature type="transmembrane region" description="Helical" evidence="9">
    <location>
        <begin position="318"/>
        <end position="341"/>
    </location>
</feature>
<name>A0A833QRN1_9POAL</name>
<dbReference type="EMBL" id="SWLB01000018">
    <property type="protein sequence ID" value="KAF3326836.1"/>
    <property type="molecule type" value="Genomic_DNA"/>
</dbReference>
<dbReference type="InterPro" id="IPR001611">
    <property type="entry name" value="Leu-rich_rpt"/>
</dbReference>
<keyword evidence="12" id="KW-0418">Kinase</keyword>
<dbReference type="FunFam" id="3.80.10.10:FF:000129">
    <property type="entry name" value="Leucine-rich repeat receptor-like kinase"/>
    <property type="match status" value="1"/>
</dbReference>
<evidence type="ECO:0000256" key="10">
    <source>
        <dbReference type="SAM" id="SignalP"/>
    </source>
</evidence>
<evidence type="ECO:0000256" key="6">
    <source>
        <dbReference type="ARBA" id="ARBA00023136"/>
    </source>
</evidence>
<dbReference type="Gene3D" id="3.80.10.10">
    <property type="entry name" value="Ribonuclease Inhibitor"/>
    <property type="match status" value="1"/>
</dbReference>
<keyword evidence="3 10" id="KW-0732">Signal</keyword>
<feature type="chain" id="PRO_5032472004" evidence="10">
    <location>
        <begin position="29"/>
        <end position="677"/>
    </location>
</feature>
<dbReference type="SUPFAM" id="SSF56112">
    <property type="entry name" value="Protein kinase-like (PK-like)"/>
    <property type="match status" value="1"/>
</dbReference>
<evidence type="ECO:0000313" key="12">
    <source>
        <dbReference type="EMBL" id="KAF3326836.1"/>
    </source>
</evidence>
<dbReference type="InterPro" id="IPR013210">
    <property type="entry name" value="LRR_N_plant-typ"/>
</dbReference>
<dbReference type="InterPro" id="IPR001245">
    <property type="entry name" value="Ser-Thr/Tyr_kinase_cat_dom"/>
</dbReference>
<dbReference type="GO" id="GO:0012505">
    <property type="term" value="C:endomembrane system"/>
    <property type="evidence" value="ECO:0007669"/>
    <property type="project" value="UniProtKB-SubCell"/>
</dbReference>
<keyword evidence="1" id="KW-0433">Leucine-rich repeat</keyword>
<protein>
    <submittedName>
        <fullName evidence="12">Putative LRR receptor-like serine/threonine-protein kinase MRH1</fullName>
    </submittedName>
</protein>
<dbReference type="Pfam" id="PF08263">
    <property type="entry name" value="LRRNT_2"/>
    <property type="match status" value="1"/>
</dbReference>
<feature type="signal peptide" evidence="10">
    <location>
        <begin position="1"/>
        <end position="28"/>
    </location>
</feature>
<dbReference type="Proteomes" id="UP000623129">
    <property type="component" value="Unassembled WGS sequence"/>
</dbReference>
<evidence type="ECO:0000256" key="2">
    <source>
        <dbReference type="ARBA" id="ARBA00022692"/>
    </source>
</evidence>
<evidence type="ECO:0000256" key="1">
    <source>
        <dbReference type="ARBA" id="ARBA00022614"/>
    </source>
</evidence>
<keyword evidence="4" id="KW-0677">Repeat</keyword>
<dbReference type="InterPro" id="IPR032675">
    <property type="entry name" value="LRR_dom_sf"/>
</dbReference>
<proteinExistence type="predicted"/>
<feature type="domain" description="Protein kinase" evidence="11">
    <location>
        <begin position="373"/>
        <end position="650"/>
    </location>
</feature>
<dbReference type="PANTHER" id="PTHR46084:SF37">
    <property type="entry name" value="LEUCINE-RICH RECEPTOR-LIKE PROTEIN KINASE-LIKE"/>
    <property type="match status" value="1"/>
</dbReference>
<gene>
    <name evidence="12" type="ORF">FCM35_KLT08466</name>
</gene>
<evidence type="ECO:0000256" key="5">
    <source>
        <dbReference type="ARBA" id="ARBA00022989"/>
    </source>
</evidence>
<dbReference type="PANTHER" id="PTHR46084">
    <property type="entry name" value="PROTEIN MALE DISCOVERER 2"/>
    <property type="match status" value="1"/>
</dbReference>
<keyword evidence="12" id="KW-0675">Receptor</keyword>
<comment type="caution">
    <text evidence="12">The sequence shown here is derived from an EMBL/GenBank/DDBJ whole genome shotgun (WGS) entry which is preliminary data.</text>
</comment>
<feature type="region of interest" description="Disordered" evidence="8">
    <location>
        <begin position="281"/>
        <end position="314"/>
    </location>
</feature>
<dbReference type="Pfam" id="PF00560">
    <property type="entry name" value="LRR_1"/>
    <property type="match status" value="1"/>
</dbReference>
<keyword evidence="12" id="KW-0808">Transferase</keyword>
<keyword evidence="13" id="KW-1185">Reference proteome</keyword>
<reference evidence="12" key="1">
    <citation type="submission" date="2020-01" db="EMBL/GenBank/DDBJ databases">
        <title>Genome sequence of Kobresia littledalei, the first chromosome-level genome in the family Cyperaceae.</title>
        <authorList>
            <person name="Qu G."/>
        </authorList>
    </citation>
    <scope>NUCLEOTIDE SEQUENCE</scope>
    <source>
        <strain evidence="12">C.B.Clarke</strain>
        <tissue evidence="12">Leaf</tissue>
    </source>
</reference>
<dbReference type="Pfam" id="PF07714">
    <property type="entry name" value="PK_Tyr_Ser-Thr"/>
    <property type="match status" value="1"/>
</dbReference>
<dbReference type="PROSITE" id="PS50011">
    <property type="entry name" value="PROTEIN_KINASE_DOM"/>
    <property type="match status" value="1"/>
</dbReference>
<dbReference type="InterPro" id="IPR011009">
    <property type="entry name" value="Kinase-like_dom_sf"/>
</dbReference>
<dbReference type="Gene3D" id="1.10.510.10">
    <property type="entry name" value="Transferase(Phosphotransferase) domain 1"/>
    <property type="match status" value="1"/>
</dbReference>
<keyword evidence="5 9" id="KW-1133">Transmembrane helix</keyword>
<evidence type="ECO:0000313" key="13">
    <source>
        <dbReference type="Proteomes" id="UP000623129"/>
    </source>
</evidence>
<evidence type="ECO:0000259" key="11">
    <source>
        <dbReference type="PROSITE" id="PS50011"/>
    </source>
</evidence>
<dbReference type="AlphaFoldDB" id="A0A833QRN1"/>
<dbReference type="GO" id="GO:0004672">
    <property type="term" value="F:protein kinase activity"/>
    <property type="evidence" value="ECO:0007669"/>
    <property type="project" value="InterPro"/>
</dbReference>
<dbReference type="InterPro" id="IPR000719">
    <property type="entry name" value="Prot_kinase_dom"/>
</dbReference>
<dbReference type="GO" id="GO:0005524">
    <property type="term" value="F:ATP binding"/>
    <property type="evidence" value="ECO:0007669"/>
    <property type="project" value="InterPro"/>
</dbReference>
<dbReference type="OrthoDB" id="291737at2759"/>
<evidence type="ECO:0000256" key="7">
    <source>
        <dbReference type="ARBA" id="ARBA00046288"/>
    </source>
</evidence>
<comment type="subcellular location">
    <subcellularLocation>
        <location evidence="7">Endomembrane system</location>
        <topology evidence="7">Single-pass type I membrane protein</topology>
    </subcellularLocation>
</comment>
<evidence type="ECO:0000256" key="3">
    <source>
        <dbReference type="ARBA" id="ARBA00022729"/>
    </source>
</evidence>
<dbReference type="SUPFAM" id="SSF52058">
    <property type="entry name" value="L domain-like"/>
    <property type="match status" value="1"/>
</dbReference>
<evidence type="ECO:0000256" key="9">
    <source>
        <dbReference type="SAM" id="Phobius"/>
    </source>
</evidence>
<evidence type="ECO:0000256" key="8">
    <source>
        <dbReference type="SAM" id="MobiDB-lite"/>
    </source>
</evidence>
<keyword evidence="6 9" id="KW-0472">Membrane</keyword>
<sequence>MDTGWWSAHRLIIFIILFLCFLMDQCACINLEGRALYAFRLNVEVDPFRAFDNWDPHLSDPCSWKGVHCIGSNVETLNLTGFELVGTLAPELGRLTKLRSLMLSRNHFYGSIPKEIGDLKLLEVFDVSLNRLSGEIPSEVLHLPSLKKIVLSGNNIKDVLLDETYGCNLAVNRKINYSSKGKRTAVNNLREKEASCYGRIAISDSNEGNDPCIVQNTERPQKQSRRMLIQELYNLPALLGNSDLSDIAPSYDYQILSAASGAFAASVAAKALPYLTTVTSNSSGVVPDDSVSQQQQSSMSSANSTDQEASTTGTSVPWGKYVIILASILIVACLLISAVLFHKQAQTAISPWKTGLSAQLQKALVIQGVQKLDKAELELACEDFSNIINDQEPCYTVFKGTLSNGTEIAVISTNITNLRDWSKRAETCFCRKIDMLRRVSHKNFVNLLGYCKEDEPFMRMMVLEYAPNGTLHDHLHIKEFETLEWGARMRIIMGMSYCLQHMHQIEPPVTLPSLRSNTVFLTDDYAAKLTDMSVWTEVMRKRNMSKEAMEFMVSTVADCAMNIYTFGLVLLEIISGRQPDRDDEGASILSWANHYLDDRREIKKLLDPTLKKYEEEQLVVICQVIQECVHPDPTQRPSMRQITKTLREVIDISPEAAYPRLSPLWWAELEILSVEAG</sequence>